<gene>
    <name evidence="2" type="primary">LOC142177067</name>
</gene>
<evidence type="ECO:0000313" key="1">
    <source>
        <dbReference type="Proteomes" id="UP000790787"/>
    </source>
</evidence>
<keyword evidence="1" id="KW-1185">Reference proteome</keyword>
<name>A0AC58TWN7_TOBAC</name>
<dbReference type="Proteomes" id="UP000790787">
    <property type="component" value="Chromosome 23"/>
</dbReference>
<organism evidence="1 2">
    <name type="scientific">Nicotiana tabacum</name>
    <name type="common">Common tobacco</name>
    <dbReference type="NCBI Taxonomy" id="4097"/>
    <lineage>
        <taxon>Eukaryota</taxon>
        <taxon>Viridiplantae</taxon>
        <taxon>Streptophyta</taxon>
        <taxon>Embryophyta</taxon>
        <taxon>Tracheophyta</taxon>
        <taxon>Spermatophyta</taxon>
        <taxon>Magnoliopsida</taxon>
        <taxon>eudicotyledons</taxon>
        <taxon>Gunneridae</taxon>
        <taxon>Pentapetalae</taxon>
        <taxon>asterids</taxon>
        <taxon>lamiids</taxon>
        <taxon>Solanales</taxon>
        <taxon>Solanaceae</taxon>
        <taxon>Nicotianoideae</taxon>
        <taxon>Nicotianeae</taxon>
        <taxon>Nicotiana</taxon>
    </lineage>
</organism>
<accession>A0AC58TWN7</accession>
<protein>
    <submittedName>
        <fullName evidence="2">Uncharacterized protein LOC142177067</fullName>
    </submittedName>
</protein>
<reference evidence="1" key="1">
    <citation type="journal article" date="2014" name="Nat. Commun.">
        <title>The tobacco genome sequence and its comparison with those of tomato and potato.</title>
        <authorList>
            <person name="Sierro N."/>
            <person name="Battey J.N."/>
            <person name="Ouadi S."/>
            <person name="Bakaher N."/>
            <person name="Bovet L."/>
            <person name="Willig A."/>
            <person name="Goepfert S."/>
            <person name="Peitsch M.C."/>
            <person name="Ivanov N.V."/>
        </authorList>
    </citation>
    <scope>NUCLEOTIDE SEQUENCE [LARGE SCALE GENOMIC DNA]</scope>
</reference>
<evidence type="ECO:0000313" key="2">
    <source>
        <dbReference type="RefSeq" id="XP_075101627.1"/>
    </source>
</evidence>
<proteinExistence type="predicted"/>
<reference evidence="2" key="2">
    <citation type="submission" date="2025-08" db="UniProtKB">
        <authorList>
            <consortium name="RefSeq"/>
        </authorList>
    </citation>
    <scope>IDENTIFICATION</scope>
    <source>
        <tissue evidence="2">Leaf</tissue>
    </source>
</reference>
<sequence length="239" mass="26756">MCNDLVISWLTNSLSKDIAHSVKYSKLDKDIWSELVERYGQTCAASVFELKKELAHISQGPLAIASNLTKSSDCGIKLMPCQLVESGLAAIVVYQFLMGLDDKYVQTRSNIFMIKPFPSVSIVYSVPLSDEKHRQVSTSPQFLPTSISFNAGVSKQEFPSRVNFNDQRPLTCKYCKKPGHTIDKCYKLHEYPPNFKFTKGPGSRKIVTHIKVNFLGLPANVASNMVLSLSIHMSLVMFQ</sequence>
<dbReference type="RefSeq" id="XP_075101627.1">
    <property type="nucleotide sequence ID" value="XM_075245526.1"/>
</dbReference>